<keyword evidence="1" id="KW-0732">Signal</keyword>
<organism evidence="3 4">
    <name type="scientific">Tepidimicrobium xylanilyticum</name>
    <dbReference type="NCBI Taxonomy" id="1123352"/>
    <lineage>
        <taxon>Bacteria</taxon>
        <taxon>Bacillati</taxon>
        <taxon>Bacillota</taxon>
        <taxon>Tissierellia</taxon>
        <taxon>Tissierellales</taxon>
        <taxon>Tepidimicrobiaceae</taxon>
        <taxon>Tepidimicrobium</taxon>
    </lineage>
</organism>
<dbReference type="InterPro" id="IPR011330">
    <property type="entry name" value="Glyco_hydro/deAcase_b/a-brl"/>
</dbReference>
<dbReference type="InterPro" id="IPR050248">
    <property type="entry name" value="Polysacc_deacetylase_ArnD"/>
</dbReference>
<feature type="signal peptide" evidence="1">
    <location>
        <begin position="1"/>
        <end position="24"/>
    </location>
</feature>
<dbReference type="AlphaFoldDB" id="A0A1H3CMW3"/>
<dbReference type="EMBL" id="FNNG01000013">
    <property type="protein sequence ID" value="SDX55370.1"/>
    <property type="molecule type" value="Genomic_DNA"/>
</dbReference>
<evidence type="ECO:0000259" key="2">
    <source>
        <dbReference type="PROSITE" id="PS51677"/>
    </source>
</evidence>
<feature type="chain" id="PRO_5011513073" evidence="1">
    <location>
        <begin position="25"/>
        <end position="234"/>
    </location>
</feature>
<dbReference type="GO" id="GO:0016810">
    <property type="term" value="F:hydrolase activity, acting on carbon-nitrogen (but not peptide) bonds"/>
    <property type="evidence" value="ECO:0007669"/>
    <property type="project" value="InterPro"/>
</dbReference>
<reference evidence="3 4" key="1">
    <citation type="submission" date="2016-10" db="EMBL/GenBank/DDBJ databases">
        <authorList>
            <person name="de Groot N.N."/>
        </authorList>
    </citation>
    <scope>NUCLEOTIDE SEQUENCE [LARGE SCALE GENOMIC DNA]</scope>
    <source>
        <strain evidence="3 4">DSM 23310</strain>
    </source>
</reference>
<dbReference type="Gene3D" id="3.20.20.370">
    <property type="entry name" value="Glycoside hydrolase/deacetylase"/>
    <property type="match status" value="1"/>
</dbReference>
<dbReference type="SUPFAM" id="SSF88713">
    <property type="entry name" value="Glycoside hydrolase/deacetylase"/>
    <property type="match status" value="1"/>
</dbReference>
<name>A0A1H3CMW3_9FIRM</name>
<dbReference type="GO" id="GO:0005975">
    <property type="term" value="P:carbohydrate metabolic process"/>
    <property type="evidence" value="ECO:0007669"/>
    <property type="project" value="InterPro"/>
</dbReference>
<keyword evidence="4" id="KW-1185">Reference proteome</keyword>
<evidence type="ECO:0000256" key="1">
    <source>
        <dbReference type="SAM" id="SignalP"/>
    </source>
</evidence>
<dbReference type="PROSITE" id="PS51677">
    <property type="entry name" value="NODB"/>
    <property type="match status" value="1"/>
</dbReference>
<gene>
    <name evidence="3" type="ORF">SAMN05660923_02499</name>
</gene>
<sequence length="234" mass="27117">MKKINYFFLLASLTLYFSSISVNACSNRYGRIVNQGPKNEKVIALTFDDGPHPKFTNEILDILKEYDIKATFFVLGKFAEAYPEIIIRQWQEGHEIGNHTYSHVDAKSVSKKILYEEYKKTQEIIENLVNNRPKLFRPPYGSFDSQALDIMEMDNSIMVLWSSHQDSKDWSNPEVDEIVNTTLSSIKNGDIILFHDYVYYNKSNTVEALKIIIPELINRGYKFVTISELLNLIE</sequence>
<feature type="domain" description="NodB homology" evidence="2">
    <location>
        <begin position="41"/>
        <end position="224"/>
    </location>
</feature>
<accession>A0A1H3CMW3</accession>
<evidence type="ECO:0000313" key="3">
    <source>
        <dbReference type="EMBL" id="SDX55370.1"/>
    </source>
</evidence>
<evidence type="ECO:0000313" key="4">
    <source>
        <dbReference type="Proteomes" id="UP000198828"/>
    </source>
</evidence>
<dbReference type="InterPro" id="IPR002509">
    <property type="entry name" value="NODB_dom"/>
</dbReference>
<dbReference type="RefSeq" id="WP_093754191.1">
    <property type="nucleotide sequence ID" value="NZ_FNNG01000013.1"/>
</dbReference>
<dbReference type="OrthoDB" id="258610at2"/>
<dbReference type="PANTHER" id="PTHR10587">
    <property type="entry name" value="GLYCOSYL TRANSFERASE-RELATED"/>
    <property type="match status" value="1"/>
</dbReference>
<dbReference type="Proteomes" id="UP000198828">
    <property type="component" value="Unassembled WGS sequence"/>
</dbReference>
<proteinExistence type="predicted"/>
<protein>
    <submittedName>
        <fullName evidence="3">Polysaccharide deacetylase family sporulation protein PdaB</fullName>
    </submittedName>
</protein>
<dbReference type="Pfam" id="PF01522">
    <property type="entry name" value="Polysacc_deac_1"/>
    <property type="match status" value="1"/>
</dbReference>